<keyword evidence="5" id="KW-1185">Reference proteome</keyword>
<dbReference type="EMBL" id="KB932208">
    <property type="protein sequence ID" value="KCV68612.1"/>
    <property type="molecule type" value="Genomic_DNA"/>
</dbReference>
<dbReference type="RefSeq" id="XP_009497044.1">
    <property type="nucleotide sequence ID" value="XM_009498769.1"/>
</dbReference>
<dbReference type="eggNOG" id="ENOG502RJJX">
    <property type="taxonomic scope" value="Eukaryota"/>
</dbReference>
<sequence length="1040" mass="111043">MPDSVYQTERGAGESTPAGPATSTRRPRSPLYSMLALLAVVCLSAFGYMAFRGQPSGPSAAAVARYRQSAGMFAPVPGDTPEMAELREHGERHFSRRVIRASPGVYVAVGFALANVILIEGVNGIMIVDTTESLEAARDVRAAFLEHLPQRILDKPVRAIVYTHFHNDHVHGALAFADDGVGLNGDLPDVVTDSNGRLNPRLNGPLDVIAHDTLQAHLLETVGVTQVVTYVRSMRQFGSLLTGSDRGPNSGIGPYLRYNSRNTIGTLTPTLTFKERILYRGLGGVVGADVDIDGTPLPPRAGGGVPGFEGEDRIPAIEIFHCPGESDDQICVFIAATRTLIGADNYYEAFPNIYAIRGTTTRNANQWMTSVDTMLATNPHVLVPCHGSPLVGATTVLDSLNAYRDAIQHVHDQTIFWINRGLTPDDIITQIDLPPELAARDDLRPFYGTVPWAVRAIFQSYLGWFSGEAAELWPLNPTVRAQKLVDLVGGDFDTLLAKAEAAFDPNDAQWALELSTSLLRLNPDHAGARDLRMRSLVAMARRQRSANGHNYYMTQALEMTGVVDMRASERQVRNVMLTIPEERILFRSMSVNLIASEAAGIRRSLTIRFADLRKAYMLQIRNSVLVAVRVPFDDDEHDAIAAQCTALQIQRLGLDVELDEAGGVPLFDAVPPAPYAINCNFDFTFDEDSMADVDDPAPTQPPPTPPSTAASIASIEQEDVDLLTKGRFEQGSAFFAERMASPEELKAQRRLAIEKYARRLNSKFREASVNMANAANALSMTTSLRTFKLILGGANPVPFMMDGSLVLQGSPLKLMRFFRLFGKLQYRPDDESPPAGGGSFSGSADYEDLVSGSASGSSVSGSSASSSVSGSSASSSVSGSSASSSVSGSSASSSVSGSSASSSVAGSSASSSVAGSSASSSVAGSSASSSSPASSSDENSSDEDSSDEDSSDEDSSDDSDSSGDQGSNFVPEPTTKPPKPTKAPKPPKPTKAPKPPKPTKAPKPPKPTKPGRVVEDASDTHPATGFLNWVLESVRNFFGW</sequence>
<keyword evidence="2" id="KW-0812">Transmembrane</keyword>
<evidence type="ECO:0000259" key="3">
    <source>
        <dbReference type="SMART" id="SM00849"/>
    </source>
</evidence>
<reference evidence="4" key="1">
    <citation type="submission" date="2013-04" db="EMBL/GenBank/DDBJ databases">
        <title>The Genome Sequence of Fonticula alba ATCC 38817.</title>
        <authorList>
            <consortium name="The Broad Institute Genomics Platform"/>
            <person name="Russ C."/>
            <person name="Cuomo C."/>
            <person name="Burger G."/>
            <person name="Gray M.W."/>
            <person name="Holland P.W.H."/>
            <person name="King N."/>
            <person name="Lang F.B.F."/>
            <person name="Roger A.J."/>
            <person name="Ruiz-Trillo I."/>
            <person name="Brown M."/>
            <person name="Walker B."/>
            <person name="Young S."/>
            <person name="Zeng Q."/>
            <person name="Gargeya S."/>
            <person name="Fitzgerald M."/>
            <person name="Haas B."/>
            <person name="Abouelleil A."/>
            <person name="Allen A.W."/>
            <person name="Alvarado L."/>
            <person name="Arachchi H.M."/>
            <person name="Berlin A.M."/>
            <person name="Chapman S.B."/>
            <person name="Gainer-Dewar J."/>
            <person name="Goldberg J."/>
            <person name="Griggs A."/>
            <person name="Gujja S."/>
            <person name="Hansen M."/>
            <person name="Howarth C."/>
            <person name="Imamovic A."/>
            <person name="Ireland A."/>
            <person name="Larimer J."/>
            <person name="McCowan C."/>
            <person name="Murphy C."/>
            <person name="Pearson M."/>
            <person name="Poon T.W."/>
            <person name="Priest M."/>
            <person name="Roberts A."/>
            <person name="Saif S."/>
            <person name="Shea T."/>
            <person name="Sisk P."/>
            <person name="Sykes S."/>
            <person name="Wortman J."/>
            <person name="Nusbaum C."/>
            <person name="Birren B."/>
        </authorList>
    </citation>
    <scope>NUCLEOTIDE SEQUENCE [LARGE SCALE GENOMIC DNA]</scope>
    <source>
        <strain evidence="4">ATCC 38817</strain>
    </source>
</reference>
<gene>
    <name evidence="4" type="ORF">H696_04905</name>
</gene>
<dbReference type="SUPFAM" id="SSF56281">
    <property type="entry name" value="Metallo-hydrolase/oxidoreductase"/>
    <property type="match status" value="1"/>
</dbReference>
<dbReference type="AlphaFoldDB" id="A0A058Z518"/>
<dbReference type="Gene3D" id="3.60.15.30">
    <property type="entry name" value="Metallo-beta-lactamase domain"/>
    <property type="match status" value="1"/>
</dbReference>
<dbReference type="InterPro" id="IPR052195">
    <property type="entry name" value="Bact_Alkyl/Aryl-Sulfatase"/>
</dbReference>
<dbReference type="GO" id="GO:0018909">
    <property type="term" value="P:dodecyl sulfate metabolic process"/>
    <property type="evidence" value="ECO:0007669"/>
    <property type="project" value="InterPro"/>
</dbReference>
<feature type="compositionally biased region" description="Low complexity" evidence="1">
    <location>
        <begin position="851"/>
        <end position="938"/>
    </location>
</feature>
<dbReference type="InterPro" id="IPR029228">
    <property type="entry name" value="Alkyl_sulf_dimr"/>
</dbReference>
<evidence type="ECO:0000313" key="5">
    <source>
        <dbReference type="Proteomes" id="UP000030693"/>
    </source>
</evidence>
<dbReference type="SMART" id="SM00849">
    <property type="entry name" value="Lactamase_B"/>
    <property type="match status" value="1"/>
</dbReference>
<dbReference type="InterPro" id="IPR001279">
    <property type="entry name" value="Metallo-B-lactamas"/>
</dbReference>
<evidence type="ECO:0000256" key="1">
    <source>
        <dbReference type="SAM" id="MobiDB-lite"/>
    </source>
</evidence>
<dbReference type="PANTHER" id="PTHR43223:SF1">
    <property type="entry name" value="ALKYL_ARYL-SULFATASE BDS1"/>
    <property type="match status" value="1"/>
</dbReference>
<feature type="region of interest" description="Disordered" evidence="1">
    <location>
        <begin position="1"/>
        <end position="27"/>
    </location>
</feature>
<feature type="region of interest" description="Disordered" evidence="1">
    <location>
        <begin position="690"/>
        <end position="709"/>
    </location>
</feature>
<evidence type="ECO:0000313" key="4">
    <source>
        <dbReference type="EMBL" id="KCV68612.1"/>
    </source>
</evidence>
<keyword evidence="2" id="KW-0472">Membrane</keyword>
<dbReference type="Pfam" id="PF14863">
    <property type="entry name" value="Alkyl_sulf_dimr"/>
    <property type="match status" value="1"/>
</dbReference>
<proteinExistence type="predicted"/>
<dbReference type="CDD" id="cd07710">
    <property type="entry name" value="arylsulfatase_Sdsa1-like_MBL-fold"/>
    <property type="match status" value="1"/>
</dbReference>
<name>A0A058Z518_FONAL</name>
<dbReference type="OrthoDB" id="449487at2759"/>
<protein>
    <recommendedName>
        <fullName evidence="3">Metallo-beta-lactamase domain-containing protein</fullName>
    </recommendedName>
</protein>
<dbReference type="InterPro" id="IPR038536">
    <property type="entry name" value="Alkyl/aryl-sulf_dimr_sf"/>
</dbReference>
<feature type="compositionally biased region" description="Pro residues" evidence="1">
    <location>
        <begin position="974"/>
        <end position="1008"/>
    </location>
</feature>
<dbReference type="InterPro" id="IPR044097">
    <property type="entry name" value="Bds1/SdsA1_MBL-fold"/>
</dbReference>
<feature type="compositionally biased region" description="Acidic residues" evidence="1">
    <location>
        <begin position="939"/>
        <end position="961"/>
    </location>
</feature>
<dbReference type="GeneID" id="20529630"/>
<organism evidence="4">
    <name type="scientific">Fonticula alba</name>
    <name type="common">Slime mold</name>
    <dbReference type="NCBI Taxonomy" id="691883"/>
    <lineage>
        <taxon>Eukaryota</taxon>
        <taxon>Rotosphaerida</taxon>
        <taxon>Fonticulaceae</taxon>
        <taxon>Fonticula</taxon>
    </lineage>
</organism>
<dbReference type="InterPro" id="IPR036866">
    <property type="entry name" value="RibonucZ/Hydroxyglut_hydro"/>
</dbReference>
<dbReference type="GO" id="GO:0018741">
    <property type="term" value="F:linear primary-alkylsulfatase activity"/>
    <property type="evidence" value="ECO:0007669"/>
    <property type="project" value="InterPro"/>
</dbReference>
<feature type="non-terminal residue" evidence="4">
    <location>
        <position position="1"/>
    </location>
</feature>
<dbReference type="GO" id="GO:0046983">
    <property type="term" value="F:protein dimerization activity"/>
    <property type="evidence" value="ECO:0007669"/>
    <property type="project" value="InterPro"/>
</dbReference>
<feature type="domain" description="Metallo-beta-lactamase" evidence="3">
    <location>
        <begin position="113"/>
        <end position="386"/>
    </location>
</feature>
<feature type="region of interest" description="Disordered" evidence="1">
    <location>
        <begin position="851"/>
        <end position="1025"/>
    </location>
</feature>
<dbReference type="Pfam" id="PF00753">
    <property type="entry name" value="Lactamase_B"/>
    <property type="match status" value="1"/>
</dbReference>
<dbReference type="Gene3D" id="1.25.40.880">
    <property type="entry name" value="Alkyl sulfatase, dimerisation domain"/>
    <property type="match status" value="1"/>
</dbReference>
<dbReference type="Proteomes" id="UP000030693">
    <property type="component" value="Unassembled WGS sequence"/>
</dbReference>
<evidence type="ECO:0000256" key="2">
    <source>
        <dbReference type="SAM" id="Phobius"/>
    </source>
</evidence>
<feature type="transmembrane region" description="Helical" evidence="2">
    <location>
        <begin position="31"/>
        <end position="51"/>
    </location>
</feature>
<dbReference type="PANTHER" id="PTHR43223">
    <property type="entry name" value="ALKYL/ARYL-SULFATASE"/>
    <property type="match status" value="1"/>
</dbReference>
<accession>A0A058Z518</accession>
<keyword evidence="2" id="KW-1133">Transmembrane helix</keyword>